<feature type="transmembrane region" description="Helical" evidence="1">
    <location>
        <begin position="53"/>
        <end position="72"/>
    </location>
</feature>
<keyword evidence="1" id="KW-1133">Transmembrane helix</keyword>
<evidence type="ECO:0000313" key="3">
    <source>
        <dbReference type="Proteomes" id="UP001596083"/>
    </source>
</evidence>
<accession>A0ABW0YXR6</accession>
<feature type="transmembrane region" description="Helical" evidence="1">
    <location>
        <begin position="217"/>
        <end position="237"/>
    </location>
</feature>
<comment type="caution">
    <text evidence="2">The sequence shown here is derived from an EMBL/GenBank/DDBJ whole genome shotgun (WGS) entry which is preliminary data.</text>
</comment>
<feature type="transmembrane region" description="Helical" evidence="1">
    <location>
        <begin position="12"/>
        <end position="32"/>
    </location>
</feature>
<dbReference type="Pfam" id="PF14023">
    <property type="entry name" value="Bestrophin-like"/>
    <property type="match status" value="1"/>
</dbReference>
<dbReference type="RefSeq" id="WP_390316189.1">
    <property type="nucleotide sequence ID" value="NZ_JBHSPB010000006.1"/>
</dbReference>
<evidence type="ECO:0000256" key="1">
    <source>
        <dbReference type="SAM" id="Phobius"/>
    </source>
</evidence>
<dbReference type="Proteomes" id="UP001596083">
    <property type="component" value="Unassembled WGS sequence"/>
</dbReference>
<feature type="transmembrane region" description="Helical" evidence="1">
    <location>
        <begin position="188"/>
        <end position="210"/>
    </location>
</feature>
<keyword evidence="1" id="KW-0812">Transmembrane</keyword>
<reference evidence="3" key="1">
    <citation type="journal article" date="2019" name="Int. J. Syst. Evol. Microbiol.">
        <title>The Global Catalogue of Microorganisms (GCM) 10K type strain sequencing project: providing services to taxonomists for standard genome sequencing and annotation.</title>
        <authorList>
            <consortium name="The Broad Institute Genomics Platform"/>
            <consortium name="The Broad Institute Genome Sequencing Center for Infectious Disease"/>
            <person name="Wu L."/>
            <person name="Ma J."/>
        </authorList>
    </citation>
    <scope>NUCLEOTIDE SEQUENCE [LARGE SCALE GENOMIC DNA]</scope>
    <source>
        <strain evidence="3">CGMCC 4.7304</strain>
    </source>
</reference>
<keyword evidence="3" id="KW-1185">Reference proteome</keyword>
<proteinExistence type="predicted"/>
<dbReference type="InterPro" id="IPR025333">
    <property type="entry name" value="DUF4239"/>
</dbReference>
<name>A0ABW0YXR6_9ACTN</name>
<sequence>MELWLLNTFDTPSLAIVFVGGIVILSIAGSLLTRRRFPHLVEGRHNETIGVVLGMYGAIYGIILAFVVVAEWEALGAARNNVATEATQTAEVLRDSTAFPAAQQQRISAAIGEYVHAIVEKQWPRMRWGNPDPNLTDPQVKGLYRAFQEYEPTTEAQKAYYSQAVTNLGGVASARRTRLATSQEQLPVLLTALVYGGAMVVIPLTFLYGIRSIRVQILFVTSVAALIGVSVLLVLTLDRPFSGSLSVPPAPFKEGVLAQYWH</sequence>
<gene>
    <name evidence="2" type="ORF">ACFP1Z_12495</name>
</gene>
<protein>
    <recommendedName>
        <fullName evidence="4">DUF4239 domain-containing protein</fullName>
    </recommendedName>
</protein>
<evidence type="ECO:0008006" key="4">
    <source>
        <dbReference type="Google" id="ProtNLM"/>
    </source>
</evidence>
<evidence type="ECO:0000313" key="2">
    <source>
        <dbReference type="EMBL" id="MFC5720987.1"/>
    </source>
</evidence>
<dbReference type="EMBL" id="JBHSPB010000006">
    <property type="protein sequence ID" value="MFC5720987.1"/>
    <property type="molecule type" value="Genomic_DNA"/>
</dbReference>
<organism evidence="2 3">
    <name type="scientific">Streptomyces gamaensis</name>
    <dbReference type="NCBI Taxonomy" id="1763542"/>
    <lineage>
        <taxon>Bacteria</taxon>
        <taxon>Bacillati</taxon>
        <taxon>Actinomycetota</taxon>
        <taxon>Actinomycetes</taxon>
        <taxon>Kitasatosporales</taxon>
        <taxon>Streptomycetaceae</taxon>
        <taxon>Streptomyces</taxon>
    </lineage>
</organism>
<keyword evidence="1" id="KW-0472">Membrane</keyword>